<proteinExistence type="predicted"/>
<feature type="domain" description="Nuclear pore protein Nup188 C-terminal" evidence="8">
    <location>
        <begin position="1469"/>
        <end position="1843"/>
    </location>
</feature>
<evidence type="ECO:0000256" key="6">
    <source>
        <dbReference type="ARBA" id="ARBA00023132"/>
    </source>
</evidence>
<dbReference type="InterPro" id="IPR048883">
    <property type="entry name" value="Nup188_N-subdom_III"/>
</dbReference>
<keyword evidence="6" id="KW-0906">Nuclear pore complex</keyword>
<evidence type="ECO:0000256" key="1">
    <source>
        <dbReference type="ARBA" id="ARBA00004567"/>
    </source>
</evidence>
<evidence type="ECO:0000259" key="8">
    <source>
        <dbReference type="Pfam" id="PF18378"/>
    </source>
</evidence>
<evidence type="ECO:0000256" key="2">
    <source>
        <dbReference type="ARBA" id="ARBA00022448"/>
    </source>
</evidence>
<dbReference type="Proteomes" id="UP001363622">
    <property type="component" value="Unassembled WGS sequence"/>
</dbReference>
<evidence type="ECO:0000259" key="9">
    <source>
        <dbReference type="Pfam" id="PF21093"/>
    </source>
</evidence>
<dbReference type="Pfam" id="PF21094">
    <property type="entry name" value="Nup188_SH3-like"/>
    <property type="match status" value="1"/>
</dbReference>
<keyword evidence="11" id="KW-1185">Reference proteome</keyword>
<dbReference type="EMBL" id="JBBPHU010000016">
    <property type="protein sequence ID" value="KAK7509829.1"/>
    <property type="molecule type" value="Genomic_DNA"/>
</dbReference>
<comment type="caution">
    <text evidence="10">The sequence shown here is derived from an EMBL/GenBank/DDBJ whole genome shotgun (WGS) entry which is preliminary data.</text>
</comment>
<feature type="domain" description="Nucleoporin Nup188 N-terminal subdomain III" evidence="9">
    <location>
        <begin position="775"/>
        <end position="1164"/>
    </location>
</feature>
<keyword evidence="7" id="KW-0539">Nucleus</keyword>
<sequence>MAAPSGDAAVFPPLDKCLSGEQPLLSWKDVFSALSNQDPNSENDTLSNFLNDESVAAALNKPFEPFQPPNPQSKSGYETKTAAINVTPGENDHYDIKEIKADTEWLSGEANVNEVDALRIVLLEWQARPAAQLLSGFTEEETLSVQDAAGGANLGSSTFLPKSSILAATASSIGQSFAAFNTEEQRRLRILDVYTSERIHILRVGDLVARIGAATLEEERLGTTDRKPCAQWVQELGRKIFLAQGEDSIYRGIEETRVRLTECYAGDKWFKDQGGSVQAAELWSHCQFAEAGLLLQLVFTHADFATEPLPQNYVLSWFRLLEDLKFLRDIVLPFQNQPALVPHFQILVAMVSVAILNLPAALKFVETDGANPGVEGELQGEKWVHNTKCLQNLLDIFLLASEGPTPATLGAFAFVIFGLICKQESAVLVQERDHALTQGGAVSQSTLVEKIHDAFVTIDLEIDDEPLVFLTKATVAAARVHELTSDLALNVREIFDGRSGRSNKGIRSWVDSHLENRMRFQLMSLIRDGMFTVQYSPEVILSVLAVVNGGQDYWDFIDKPAAEARDPVLDAALAEDGLGILQEAKLRYPYETLPLLKMCRAACFAAELNEEGNLLVADWLQNKAQFTQTLPPKFVSYTPIREEENSYAVELTEDLSLFWNKKSTKRPIVENPEGNEAVLAEDILQVESKHILPARTVGYVLNPDARPLVVAWVYRHSVLRYLATHLSSYLAGNDVIELGSGGNISIEIASEYIGLLAMLITASIKARSADADPNVEAQSILEDASEGLEDDQGDIISLIFDIFEQELQGLRERPNSEGSLELLVNCIQFIHALLAVFPNRVWPFFTRSRLLDIEGAGGNLEAIVSGTEMVAGRYDFLLSCARLLKALTDDCIGHAVSSRQNSRAAVRFAASPATGGASSDKIKTKVLMAFTRTLVGVFESAPSWRFAAVEQRLELNWLITDSFYLILQTVYGFDNETTDVQQKLFDVLAPAAAYILDTYASESANDISVHALLNQFFYGTNRPTTTTPVKTVQLWTASTISALELTSLALQATVFLDLPTSYLEKKLFKASPLLARLSIAHDSFKSPVLRLFETLVKSAARGDREPPSLLGHLGPETAKAFLSVMSIMSGPLKDKQLEVDVWRLLSAVVGSKQQWFSIYLLTGNTPRDSLKSTAKQVQGRPRGKPVLQIALDELCEIQNLVPRRAVAMLQFICVAQNHWPWAVTSMHRHHQFLTSIMDFVRDMSHGTLNRPPGELVADCIKVHMASLVADIGAMCLHYARQLGDVRPAQHVMAKLNYLIAHGVEPPSYNQSLHSNLSRNIERRFPGCQLSSFKKTALQKTEFGTDYYYDLDFAKKVIGFDQTWVGRDGRGGFSNELERANVNLSQVEAQIMLLKSWKLLATELACIANKDNRMEDILTQVAEDCLTANQQGTGSHQLFARLVLIRAEFAFVLMQKLVAADFKGERLRGLFNVAWETVRLSGQDFDIAFVGEQADYYRTLLKILFLTVQPHVRSDGHLRSSQQERGIRNNMPENTTQILEILDKVVARGLQSLASQLHEDPKSVEPADFVLISGLLQSILRLPGIKGIQAEITVLLANCNSVRYAVSLFTWADKLIVGPDNDPVFGELSILFLLELSSLFPMAEMLAVEGVLSRLSTANLMNLYRRPRGMGPFDSPHRLFSIWVKGILPLCLNILVAVGPAVAPEVAAFLNQFPEQLARASGCLNPSITPTAKDPNAGGVNLSSAAEAHSLALISLVLERYRQENPELAGVDGGMLELKWDKAVVKEDVEGWVQGRRSLRERIVPVTEKEVELLSKKPLEEGSSCENRLEERILGELTQALECLVASVETAQ</sequence>
<evidence type="ECO:0000313" key="10">
    <source>
        <dbReference type="EMBL" id="KAK7509829.1"/>
    </source>
</evidence>
<accession>A0ABR1K8H1</accession>
<dbReference type="Gene3D" id="1.25.10.70">
    <property type="match status" value="1"/>
</dbReference>
<keyword evidence="5" id="KW-0811">Translocation</keyword>
<protein>
    <submittedName>
        <fullName evidence="10">Nucleoporin subcomplex protein binding to Pom34-domain-containing protein</fullName>
    </submittedName>
</protein>
<dbReference type="Pfam" id="PF18378">
    <property type="entry name" value="Nup188_C"/>
    <property type="match status" value="1"/>
</dbReference>
<dbReference type="InterPro" id="IPR041634">
    <property type="entry name" value="Nup188_C"/>
</dbReference>
<gene>
    <name evidence="10" type="ORF">IWZ03DRAFT_355181</name>
</gene>
<dbReference type="PANTHER" id="PTHR31431">
    <property type="entry name" value="NUCLEOPORIN NUP188 HOMOLOG"/>
    <property type="match status" value="1"/>
</dbReference>
<evidence type="ECO:0000256" key="7">
    <source>
        <dbReference type="ARBA" id="ARBA00023242"/>
    </source>
</evidence>
<evidence type="ECO:0000313" key="11">
    <source>
        <dbReference type="Proteomes" id="UP001363622"/>
    </source>
</evidence>
<evidence type="ECO:0000256" key="5">
    <source>
        <dbReference type="ARBA" id="ARBA00023010"/>
    </source>
</evidence>
<reference evidence="10 11" key="1">
    <citation type="submission" date="2024-04" db="EMBL/GenBank/DDBJ databases">
        <title>Phyllosticta paracitricarpa is synonymous to the EU quarantine fungus P. citricarpa based on phylogenomic analyses.</title>
        <authorList>
            <consortium name="Lawrence Berkeley National Laboratory"/>
            <person name="Van Ingen-Buijs V.A."/>
            <person name="Van Westerhoven A.C."/>
            <person name="Haridas S."/>
            <person name="Skiadas P."/>
            <person name="Martin F."/>
            <person name="Groenewald J.Z."/>
            <person name="Crous P.W."/>
            <person name="Seidl M.F."/>
        </authorList>
    </citation>
    <scope>NUCLEOTIDE SEQUENCE [LARGE SCALE GENOMIC DNA]</scope>
    <source>
        <strain evidence="10 11">CBS 123371</strain>
    </source>
</reference>
<name>A0ABR1K8H1_9PEZI</name>
<keyword evidence="3" id="KW-0509">mRNA transport</keyword>
<dbReference type="InterPro" id="IPR044840">
    <property type="entry name" value="Nup188"/>
</dbReference>
<comment type="subcellular location">
    <subcellularLocation>
        <location evidence="1">Nucleus</location>
        <location evidence="1">Nuclear pore complex</location>
    </subcellularLocation>
</comment>
<evidence type="ECO:0000256" key="3">
    <source>
        <dbReference type="ARBA" id="ARBA00022816"/>
    </source>
</evidence>
<evidence type="ECO:0000256" key="4">
    <source>
        <dbReference type="ARBA" id="ARBA00022927"/>
    </source>
</evidence>
<keyword evidence="4" id="KW-0653">Protein transport</keyword>
<dbReference type="PANTHER" id="PTHR31431:SF1">
    <property type="entry name" value="NUCLEOPORIN NUP188"/>
    <property type="match status" value="1"/>
</dbReference>
<dbReference type="Pfam" id="PF21093">
    <property type="entry name" value="Nup188_N-subdom_III"/>
    <property type="match status" value="1"/>
</dbReference>
<organism evidence="10 11">
    <name type="scientific">Phyllosticta citriasiana</name>
    <dbReference type="NCBI Taxonomy" id="595635"/>
    <lineage>
        <taxon>Eukaryota</taxon>
        <taxon>Fungi</taxon>
        <taxon>Dikarya</taxon>
        <taxon>Ascomycota</taxon>
        <taxon>Pezizomycotina</taxon>
        <taxon>Dothideomycetes</taxon>
        <taxon>Dothideomycetes incertae sedis</taxon>
        <taxon>Botryosphaeriales</taxon>
        <taxon>Phyllostictaceae</taxon>
        <taxon>Phyllosticta</taxon>
    </lineage>
</organism>
<keyword evidence="2" id="KW-0813">Transport</keyword>